<keyword evidence="3" id="KW-1185">Reference proteome</keyword>
<protein>
    <recommendedName>
        <fullName evidence="1">PAC domain-containing protein</fullName>
    </recommendedName>
</protein>
<dbReference type="PROSITE" id="PS50113">
    <property type="entry name" value="PAC"/>
    <property type="match status" value="1"/>
</dbReference>
<sequence length="48" mass="5122">MPIRDAHGHLLGASKVARDVTAVKRGKRALAEARRRSENALQAGEVGT</sequence>
<organism evidence="2 3">
    <name type="scientific">Fimbriiglobus ruber</name>
    <dbReference type="NCBI Taxonomy" id="1908690"/>
    <lineage>
        <taxon>Bacteria</taxon>
        <taxon>Pseudomonadati</taxon>
        <taxon>Planctomycetota</taxon>
        <taxon>Planctomycetia</taxon>
        <taxon>Gemmatales</taxon>
        <taxon>Gemmataceae</taxon>
        <taxon>Fimbriiglobus</taxon>
    </lineage>
</organism>
<accession>A0A225D6N9</accession>
<dbReference type="InterPro" id="IPR000700">
    <property type="entry name" value="PAS-assoc_C"/>
</dbReference>
<evidence type="ECO:0000259" key="1">
    <source>
        <dbReference type="PROSITE" id="PS50113"/>
    </source>
</evidence>
<dbReference type="Proteomes" id="UP000214646">
    <property type="component" value="Unassembled WGS sequence"/>
</dbReference>
<name>A0A225D6N9_9BACT</name>
<comment type="caution">
    <text evidence="2">The sequence shown here is derived from an EMBL/GenBank/DDBJ whole genome shotgun (WGS) entry which is preliminary data.</text>
</comment>
<dbReference type="AlphaFoldDB" id="A0A225D6N9"/>
<dbReference type="EMBL" id="NIDE01000018">
    <property type="protein sequence ID" value="OWK35314.1"/>
    <property type="molecule type" value="Genomic_DNA"/>
</dbReference>
<feature type="domain" description="PAC" evidence="1">
    <location>
        <begin position="1"/>
        <end position="32"/>
    </location>
</feature>
<gene>
    <name evidence="2" type="ORF">FRUB_09475</name>
</gene>
<proteinExistence type="predicted"/>
<reference evidence="3" key="1">
    <citation type="submission" date="2017-06" db="EMBL/GenBank/DDBJ databases">
        <title>Genome analysis of Fimbriiglobus ruber SP5, the first member of the order Planctomycetales with confirmed chitinolytic capability.</title>
        <authorList>
            <person name="Ravin N.V."/>
            <person name="Rakitin A.L."/>
            <person name="Ivanova A.A."/>
            <person name="Beletsky A.V."/>
            <person name="Kulichevskaya I.S."/>
            <person name="Mardanov A.V."/>
            <person name="Dedysh S.N."/>
        </authorList>
    </citation>
    <scope>NUCLEOTIDE SEQUENCE [LARGE SCALE GENOMIC DNA]</scope>
    <source>
        <strain evidence="3">SP5</strain>
    </source>
</reference>
<evidence type="ECO:0000313" key="3">
    <source>
        <dbReference type="Proteomes" id="UP000214646"/>
    </source>
</evidence>
<evidence type="ECO:0000313" key="2">
    <source>
        <dbReference type="EMBL" id="OWK35314.1"/>
    </source>
</evidence>